<dbReference type="Proteomes" id="UP000192478">
    <property type="component" value="Chromosome"/>
</dbReference>
<dbReference type="PANTHER" id="PTHR30399:SF1">
    <property type="entry name" value="UTP PYROPHOSPHATASE"/>
    <property type="match status" value="1"/>
</dbReference>
<dbReference type="Pfam" id="PF01863">
    <property type="entry name" value="YgjP-like"/>
    <property type="match status" value="1"/>
</dbReference>
<sequence length="242" mass="28941">MNIRMDKMTIGNIDIEVVTKAIKNIHLSVHPPNGRVRIAAPEKMDPDAIRLFAISKLSWIKKQITKFEHQDRQPKRDFVSGESHYFIGDRYLLNVIETTGKQRVEIRNKKYLDLYVRPGSTVEKREKIMTEWYRNYLKDVIPNYVKKWEGIMGVKVDSWGVKLMKTKWGTCNTSGRRIWINLELAKKNPRCLEYIIVHEMVHLLERHHNDRFIEYMDQFLPNWRSVKNELNEVTYESSRWSY</sequence>
<reference evidence="2 3" key="1">
    <citation type="submission" date="2017-03" db="EMBL/GenBank/DDBJ databases">
        <title>Complete sequence of Clostridium formicaceticum DSM 92.</title>
        <authorList>
            <person name="Poehlein A."/>
            <person name="Karl M."/>
            <person name="Bengelsdorf F.R."/>
            <person name="Duerre P."/>
            <person name="Daniel R."/>
        </authorList>
    </citation>
    <scope>NUCLEOTIDE SEQUENCE [LARGE SCALE GENOMIC DNA]</scope>
    <source>
        <strain evidence="2 3">DSM 92</strain>
    </source>
</reference>
<dbReference type="InterPro" id="IPR053136">
    <property type="entry name" value="UTP_pyrophosphatase-like"/>
</dbReference>
<evidence type="ECO:0000259" key="1">
    <source>
        <dbReference type="Pfam" id="PF01863"/>
    </source>
</evidence>
<dbReference type="AlphaFoldDB" id="A0AAC9RL29"/>
<dbReference type="EMBL" id="CP020559">
    <property type="protein sequence ID" value="ARE89074.1"/>
    <property type="molecule type" value="Genomic_DNA"/>
</dbReference>
<evidence type="ECO:0000313" key="2">
    <source>
        <dbReference type="EMBL" id="ARE89074.1"/>
    </source>
</evidence>
<evidence type="ECO:0000313" key="3">
    <source>
        <dbReference type="Proteomes" id="UP000192478"/>
    </source>
</evidence>
<protein>
    <recommendedName>
        <fullName evidence="1">YgjP-like metallopeptidase domain-containing protein</fullName>
    </recommendedName>
</protein>
<feature type="domain" description="YgjP-like metallopeptidase" evidence="1">
    <location>
        <begin position="26"/>
        <end position="232"/>
    </location>
</feature>
<dbReference type="CDD" id="cd07344">
    <property type="entry name" value="M48_yhfN_like"/>
    <property type="match status" value="1"/>
</dbReference>
<accession>A0AAC9RL29</accession>
<gene>
    <name evidence="2" type="ORF">CLFO_34800</name>
</gene>
<proteinExistence type="predicted"/>
<dbReference type="PANTHER" id="PTHR30399">
    <property type="entry name" value="UNCHARACTERIZED PROTEIN YGJP"/>
    <property type="match status" value="1"/>
</dbReference>
<organism evidence="2 3">
    <name type="scientific">Clostridium formicaceticum</name>
    <dbReference type="NCBI Taxonomy" id="1497"/>
    <lineage>
        <taxon>Bacteria</taxon>
        <taxon>Bacillati</taxon>
        <taxon>Bacillota</taxon>
        <taxon>Clostridia</taxon>
        <taxon>Eubacteriales</taxon>
        <taxon>Clostridiaceae</taxon>
        <taxon>Clostridium</taxon>
    </lineage>
</organism>
<dbReference type="Gene3D" id="3.30.2010.10">
    <property type="entry name" value="Metalloproteases ('zincins'), catalytic domain"/>
    <property type="match status" value="1"/>
</dbReference>
<dbReference type="InterPro" id="IPR002725">
    <property type="entry name" value="YgjP-like_metallopeptidase"/>
</dbReference>
<name>A0AAC9RL29_9CLOT</name>